<dbReference type="PaxDb" id="3880-AES91261"/>
<dbReference type="EnsemblPlants" id="KEH16587">
    <property type="protein sequence ID" value="KEH16587"/>
    <property type="gene ID" value="MTR_0140s0100"/>
</dbReference>
<dbReference type="AlphaFoldDB" id="A0A072TGT9"/>
<evidence type="ECO:0000313" key="2">
    <source>
        <dbReference type="EnsemblPlants" id="KEH16587"/>
    </source>
</evidence>
<dbReference type="Proteomes" id="UP000002051">
    <property type="component" value="Unassembled WGS sequence"/>
</dbReference>
<proteinExistence type="predicted"/>
<dbReference type="HOGENOM" id="CLU_1301341_0_0_1"/>
<sequence length="212" mass="23740">MASKYSRLWFLKLLLDDIGQEKRWVFISDQQKMFESVEHRLCLRHLYANFKKKFGGGTLIRDLMMGAAKGPGSAVDEPLVIEDALESDPSKRPRRDFQFATCTKTTNNESISGPKEATQNISGLKEATQNQPLPPSNFDDTTDVITGKKVMTVGGPSESQAEAMLRDLKMLPPEELEKVTRELVTGLVNWNENIQKNNQAKGTDGKDTLSTY</sequence>
<accession>A0A072TGT9</accession>
<reference evidence="2" key="3">
    <citation type="submission" date="2015-06" db="UniProtKB">
        <authorList>
            <consortium name="EnsemblPlants"/>
        </authorList>
    </citation>
    <scope>IDENTIFICATION</scope>
    <source>
        <strain evidence="2">cv. Jemalong A17</strain>
    </source>
</reference>
<keyword evidence="3" id="KW-1185">Reference proteome</keyword>
<dbReference type="PANTHER" id="PTHR31973:SF187">
    <property type="entry name" value="MUTATOR TRANSPOSASE MUDRA PROTEIN"/>
    <property type="match status" value="1"/>
</dbReference>
<reference evidence="1 3" key="2">
    <citation type="journal article" date="2014" name="BMC Genomics">
        <title>An improved genome release (version Mt4.0) for the model legume Medicago truncatula.</title>
        <authorList>
            <person name="Tang H."/>
            <person name="Krishnakumar V."/>
            <person name="Bidwell S."/>
            <person name="Rosen B."/>
            <person name="Chan A."/>
            <person name="Zhou S."/>
            <person name="Gentzbittel L."/>
            <person name="Childs K.L."/>
            <person name="Yandell M."/>
            <person name="Gundlach H."/>
            <person name="Mayer K.F."/>
            <person name="Schwartz D.C."/>
            <person name="Town C.D."/>
        </authorList>
    </citation>
    <scope>GENOME REANNOTATION</scope>
    <source>
        <strain evidence="1">A17</strain>
        <strain evidence="2 3">cv. Jemalong A17</strain>
    </source>
</reference>
<gene>
    <name evidence="1" type="ORF">MTR_0140s0100</name>
</gene>
<protein>
    <submittedName>
        <fullName evidence="1 2">Uncharacterized protein</fullName>
    </submittedName>
</protein>
<dbReference type="PANTHER" id="PTHR31973">
    <property type="entry name" value="POLYPROTEIN, PUTATIVE-RELATED"/>
    <property type="match status" value="1"/>
</dbReference>
<name>A0A072TGT9_MEDTR</name>
<evidence type="ECO:0000313" key="3">
    <source>
        <dbReference type="Proteomes" id="UP000002051"/>
    </source>
</evidence>
<dbReference type="EMBL" id="KL402865">
    <property type="protein sequence ID" value="KEH16587.1"/>
    <property type="molecule type" value="Genomic_DNA"/>
</dbReference>
<organism evidence="1 3">
    <name type="scientific">Medicago truncatula</name>
    <name type="common">Barrel medic</name>
    <name type="synonym">Medicago tribuloides</name>
    <dbReference type="NCBI Taxonomy" id="3880"/>
    <lineage>
        <taxon>Eukaryota</taxon>
        <taxon>Viridiplantae</taxon>
        <taxon>Streptophyta</taxon>
        <taxon>Embryophyta</taxon>
        <taxon>Tracheophyta</taxon>
        <taxon>Spermatophyta</taxon>
        <taxon>Magnoliopsida</taxon>
        <taxon>eudicotyledons</taxon>
        <taxon>Gunneridae</taxon>
        <taxon>Pentapetalae</taxon>
        <taxon>rosids</taxon>
        <taxon>fabids</taxon>
        <taxon>Fabales</taxon>
        <taxon>Fabaceae</taxon>
        <taxon>Papilionoideae</taxon>
        <taxon>50 kb inversion clade</taxon>
        <taxon>NPAAA clade</taxon>
        <taxon>Hologalegina</taxon>
        <taxon>IRL clade</taxon>
        <taxon>Trifolieae</taxon>
        <taxon>Medicago</taxon>
    </lineage>
</organism>
<reference evidence="1 3" key="1">
    <citation type="journal article" date="2011" name="Nature">
        <title>The Medicago genome provides insight into the evolution of rhizobial symbioses.</title>
        <authorList>
            <person name="Young N.D."/>
            <person name="Debelle F."/>
            <person name="Oldroyd G.E."/>
            <person name="Geurts R."/>
            <person name="Cannon S.B."/>
            <person name="Udvardi M.K."/>
            <person name="Benedito V.A."/>
            <person name="Mayer K.F."/>
            <person name="Gouzy J."/>
            <person name="Schoof H."/>
            <person name="Van de Peer Y."/>
            <person name="Proost S."/>
            <person name="Cook D.R."/>
            <person name="Meyers B.C."/>
            <person name="Spannagl M."/>
            <person name="Cheung F."/>
            <person name="De Mita S."/>
            <person name="Krishnakumar V."/>
            <person name="Gundlach H."/>
            <person name="Zhou S."/>
            <person name="Mudge J."/>
            <person name="Bharti A.K."/>
            <person name="Murray J.D."/>
            <person name="Naoumkina M.A."/>
            <person name="Rosen B."/>
            <person name="Silverstein K.A."/>
            <person name="Tang H."/>
            <person name="Rombauts S."/>
            <person name="Zhao P.X."/>
            <person name="Zhou P."/>
            <person name="Barbe V."/>
            <person name="Bardou P."/>
            <person name="Bechner M."/>
            <person name="Bellec A."/>
            <person name="Berger A."/>
            <person name="Berges H."/>
            <person name="Bidwell S."/>
            <person name="Bisseling T."/>
            <person name="Choisne N."/>
            <person name="Couloux A."/>
            <person name="Denny R."/>
            <person name="Deshpande S."/>
            <person name="Dai X."/>
            <person name="Doyle J.J."/>
            <person name="Dudez A.M."/>
            <person name="Farmer A.D."/>
            <person name="Fouteau S."/>
            <person name="Franken C."/>
            <person name="Gibelin C."/>
            <person name="Gish J."/>
            <person name="Goldstein S."/>
            <person name="Gonzalez A.J."/>
            <person name="Green P.J."/>
            <person name="Hallab A."/>
            <person name="Hartog M."/>
            <person name="Hua A."/>
            <person name="Humphray S.J."/>
            <person name="Jeong D.H."/>
            <person name="Jing Y."/>
            <person name="Jocker A."/>
            <person name="Kenton S.M."/>
            <person name="Kim D.J."/>
            <person name="Klee K."/>
            <person name="Lai H."/>
            <person name="Lang C."/>
            <person name="Lin S."/>
            <person name="Macmil S.L."/>
            <person name="Magdelenat G."/>
            <person name="Matthews L."/>
            <person name="McCorrison J."/>
            <person name="Monaghan E.L."/>
            <person name="Mun J.H."/>
            <person name="Najar F.Z."/>
            <person name="Nicholson C."/>
            <person name="Noirot C."/>
            <person name="O'Bleness M."/>
            <person name="Paule C.R."/>
            <person name="Poulain J."/>
            <person name="Prion F."/>
            <person name="Qin B."/>
            <person name="Qu C."/>
            <person name="Retzel E.F."/>
            <person name="Riddle C."/>
            <person name="Sallet E."/>
            <person name="Samain S."/>
            <person name="Samson N."/>
            <person name="Sanders I."/>
            <person name="Saurat O."/>
            <person name="Scarpelli C."/>
            <person name="Schiex T."/>
            <person name="Segurens B."/>
            <person name="Severin A.J."/>
            <person name="Sherrier D.J."/>
            <person name="Shi R."/>
            <person name="Sims S."/>
            <person name="Singer S.R."/>
            <person name="Sinharoy S."/>
            <person name="Sterck L."/>
            <person name="Viollet A."/>
            <person name="Wang B.B."/>
            <person name="Wang K."/>
            <person name="Wang M."/>
            <person name="Wang X."/>
            <person name="Warfsmann J."/>
            <person name="Weissenbach J."/>
            <person name="White D.D."/>
            <person name="White J.D."/>
            <person name="Wiley G.B."/>
            <person name="Wincker P."/>
            <person name="Xing Y."/>
            <person name="Yang L."/>
            <person name="Yao Z."/>
            <person name="Ying F."/>
            <person name="Zhai J."/>
            <person name="Zhou L."/>
            <person name="Zuber A."/>
            <person name="Denarie J."/>
            <person name="Dixon R.A."/>
            <person name="May G.D."/>
            <person name="Schwartz D.C."/>
            <person name="Rogers J."/>
            <person name="Quetier F."/>
            <person name="Town C.D."/>
            <person name="Roe B.A."/>
        </authorList>
    </citation>
    <scope>NUCLEOTIDE SEQUENCE [LARGE SCALE GENOMIC DNA]</scope>
    <source>
        <strain evidence="1">A17</strain>
        <strain evidence="2 3">cv. Jemalong A17</strain>
    </source>
</reference>
<evidence type="ECO:0000313" key="1">
    <source>
        <dbReference type="EMBL" id="KEH16587.1"/>
    </source>
</evidence>